<evidence type="ECO:0000256" key="4">
    <source>
        <dbReference type="ARBA" id="ARBA00022679"/>
    </source>
</evidence>
<keyword evidence="4 7" id="KW-0808">Transferase</keyword>
<dbReference type="GO" id="GO:0016758">
    <property type="term" value="F:hexosyltransferase activity"/>
    <property type="evidence" value="ECO:0007669"/>
    <property type="project" value="InterPro"/>
</dbReference>
<proteinExistence type="inferred from homology"/>
<dbReference type="EMBL" id="VXRG01000114">
    <property type="protein sequence ID" value="MXY94514.1"/>
    <property type="molecule type" value="Genomic_DNA"/>
</dbReference>
<dbReference type="PANTHER" id="PTHR43025">
    <property type="entry name" value="MONOGALACTOSYLDIACYLGLYCEROL SYNTHASE"/>
    <property type="match status" value="1"/>
</dbReference>
<feature type="domain" description="Diacylglycerol glucosyltransferase N-terminal" evidence="6">
    <location>
        <begin position="36"/>
        <end position="203"/>
    </location>
</feature>
<comment type="similarity">
    <text evidence="2">Belongs to the glycosyltransferase 28 family.</text>
</comment>
<accession>A0A6B0YTT0</accession>
<comment type="subcellular location">
    <subcellularLocation>
        <location evidence="1">Membrane</location>
    </subcellularLocation>
</comment>
<dbReference type="Pfam" id="PF06925">
    <property type="entry name" value="MGDG_synth"/>
    <property type="match status" value="1"/>
</dbReference>
<gene>
    <name evidence="7" type="ORF">F4Y42_13820</name>
</gene>
<dbReference type="Gene3D" id="3.40.50.2000">
    <property type="entry name" value="Glycogen Phosphorylase B"/>
    <property type="match status" value="1"/>
</dbReference>
<sequence length="405" mass="44136">MRHFSPQSGLQRQAEIPHHMNDSRILILMSDTGGGHRASAQALQAAFAARYPGRLQVEIVDLWTDYTPWPINRMPRLYGPIVARGLWFWKLLWAVFENERAFSAALRLVYLISRNELRKVLQAHRPHLIISVHPFMQHIVLRLLEQEGAAVPFMTVVTDLASFHHGWFHARAVRCFVASEPAAAAARRHDLDAGQVRLLGLPVRAPFAGALPEKETARARLGLADTAFTVLLLGGGEGMGPVAATAHAVARLLAETGTAAQLVVICGRNKRLRQSLQRSDWPIPVQVCGFVDNVQEWMVASDCVITKAGPGTIAEALICGLPILFSGFIPGQEEGNVAYVVDNGVGAYCDSPDGIAAIVNDWAGGSQLAQMSARARELGLPRAAYDIVDEIVEFMDGECADTTDS</sequence>
<reference evidence="7" key="1">
    <citation type="submission" date="2019-09" db="EMBL/GenBank/DDBJ databases">
        <title>Characterisation of the sponge microbiome using genome-centric metagenomics.</title>
        <authorList>
            <person name="Engelberts J.P."/>
            <person name="Robbins S.J."/>
            <person name="De Goeij J.M."/>
            <person name="Aranda M."/>
            <person name="Bell S.C."/>
            <person name="Webster N.S."/>
        </authorList>
    </citation>
    <scope>NUCLEOTIDE SEQUENCE</scope>
    <source>
        <strain evidence="7">SB0664_bin_27</strain>
    </source>
</reference>
<evidence type="ECO:0000259" key="6">
    <source>
        <dbReference type="Pfam" id="PF06925"/>
    </source>
</evidence>
<comment type="caution">
    <text evidence="7">The sequence shown here is derived from an EMBL/GenBank/DDBJ whole genome shotgun (WGS) entry which is preliminary data.</text>
</comment>
<dbReference type="InterPro" id="IPR050519">
    <property type="entry name" value="Glycosyltransf_28_UgtP"/>
</dbReference>
<dbReference type="GO" id="GO:0009247">
    <property type="term" value="P:glycolipid biosynthetic process"/>
    <property type="evidence" value="ECO:0007669"/>
    <property type="project" value="InterPro"/>
</dbReference>
<dbReference type="AlphaFoldDB" id="A0A6B0YTT0"/>
<evidence type="ECO:0000256" key="3">
    <source>
        <dbReference type="ARBA" id="ARBA00022676"/>
    </source>
</evidence>
<evidence type="ECO:0000256" key="2">
    <source>
        <dbReference type="ARBA" id="ARBA00006962"/>
    </source>
</evidence>
<evidence type="ECO:0000259" key="5">
    <source>
        <dbReference type="Pfam" id="PF04101"/>
    </source>
</evidence>
<keyword evidence="3" id="KW-0328">Glycosyltransferase</keyword>
<dbReference type="GO" id="GO:0016020">
    <property type="term" value="C:membrane"/>
    <property type="evidence" value="ECO:0007669"/>
    <property type="project" value="UniProtKB-SubCell"/>
</dbReference>
<protein>
    <submittedName>
        <fullName evidence="7">Glycosyltransferase</fullName>
    </submittedName>
</protein>
<evidence type="ECO:0000313" key="7">
    <source>
        <dbReference type="EMBL" id="MXY94514.1"/>
    </source>
</evidence>
<dbReference type="Pfam" id="PF04101">
    <property type="entry name" value="Glyco_tran_28_C"/>
    <property type="match status" value="1"/>
</dbReference>
<dbReference type="PANTHER" id="PTHR43025:SF3">
    <property type="entry name" value="MONOGALACTOSYLDIACYLGLYCEROL SYNTHASE 1, CHLOROPLASTIC"/>
    <property type="match status" value="1"/>
</dbReference>
<dbReference type="InterPro" id="IPR009695">
    <property type="entry name" value="Diacylglyc_glucosyltr_N"/>
</dbReference>
<name>A0A6B0YTT0_9CHLR</name>
<evidence type="ECO:0000256" key="1">
    <source>
        <dbReference type="ARBA" id="ARBA00004370"/>
    </source>
</evidence>
<dbReference type="SUPFAM" id="SSF53756">
    <property type="entry name" value="UDP-Glycosyltransferase/glycogen phosphorylase"/>
    <property type="match status" value="1"/>
</dbReference>
<dbReference type="InterPro" id="IPR007235">
    <property type="entry name" value="Glyco_trans_28_C"/>
</dbReference>
<feature type="domain" description="Glycosyl transferase family 28 C-terminal" evidence="5">
    <location>
        <begin position="229"/>
        <end position="348"/>
    </location>
</feature>
<organism evidence="7">
    <name type="scientific">Caldilineaceae bacterium SB0664_bin_27</name>
    <dbReference type="NCBI Taxonomy" id="2605260"/>
    <lineage>
        <taxon>Bacteria</taxon>
        <taxon>Bacillati</taxon>
        <taxon>Chloroflexota</taxon>
        <taxon>Caldilineae</taxon>
        <taxon>Caldilineales</taxon>
        <taxon>Caldilineaceae</taxon>
    </lineage>
</organism>